<name>A0ABS7ILW9_9HYPH</name>
<comment type="caution">
    <text evidence="1">The sequence shown here is derived from an EMBL/GenBank/DDBJ whole genome shotgun (WGS) entry which is preliminary data.</text>
</comment>
<dbReference type="Proteomes" id="UP000770629">
    <property type="component" value="Unassembled WGS sequence"/>
</dbReference>
<reference evidence="1 2" key="1">
    <citation type="submission" date="2020-04" db="EMBL/GenBank/DDBJ databases">
        <title>Global-level population genomics: horizontal gene transfer, symbiosis and evolution in Rhizobia.</title>
        <authorList>
            <person name="Gai Y."/>
        </authorList>
    </citation>
    <scope>NUCLEOTIDE SEQUENCE [LARGE SCALE GENOMIC DNA]</scope>
    <source>
        <strain evidence="1 2">BLR33</strain>
    </source>
</reference>
<keyword evidence="2" id="KW-1185">Reference proteome</keyword>
<gene>
    <name evidence="1" type="ORF">HJB60_17925</name>
</gene>
<evidence type="ECO:0000313" key="1">
    <source>
        <dbReference type="EMBL" id="MBX5091035.1"/>
    </source>
</evidence>
<organism evidence="1 2">
    <name type="scientific">Rhizobium lentis</name>
    <dbReference type="NCBI Taxonomy" id="1138194"/>
    <lineage>
        <taxon>Bacteria</taxon>
        <taxon>Pseudomonadati</taxon>
        <taxon>Pseudomonadota</taxon>
        <taxon>Alphaproteobacteria</taxon>
        <taxon>Hyphomicrobiales</taxon>
        <taxon>Rhizobiaceae</taxon>
        <taxon>Rhizobium/Agrobacterium group</taxon>
        <taxon>Rhizobium</taxon>
    </lineage>
</organism>
<protein>
    <submittedName>
        <fullName evidence="1">Uncharacterized protein</fullName>
    </submittedName>
</protein>
<accession>A0ABS7ILW9</accession>
<sequence>MTFLSPFNVRSPVFLMELLQARHEIKYFGLRRVAAGVIILGCLDNDVDHVREAAAAAATLFHGMIDLRRHDKLPTVFVEKVDDNLPDFLVGYVIAAADKHVFISKHDTDYRVFC</sequence>
<evidence type="ECO:0000313" key="2">
    <source>
        <dbReference type="Proteomes" id="UP000770629"/>
    </source>
</evidence>
<dbReference type="EMBL" id="JABDYF010000007">
    <property type="protein sequence ID" value="MBX5091035.1"/>
    <property type="molecule type" value="Genomic_DNA"/>
</dbReference>
<proteinExistence type="predicted"/>